<dbReference type="InterPro" id="IPR032341">
    <property type="entry name" value="MITD1_C"/>
</dbReference>
<organism evidence="2">
    <name type="scientific">Rhipicephalus zambeziensis</name>
    <dbReference type="NCBI Taxonomy" id="60191"/>
    <lineage>
        <taxon>Eukaryota</taxon>
        <taxon>Metazoa</taxon>
        <taxon>Ecdysozoa</taxon>
        <taxon>Arthropoda</taxon>
        <taxon>Chelicerata</taxon>
        <taxon>Arachnida</taxon>
        <taxon>Acari</taxon>
        <taxon>Parasitiformes</taxon>
        <taxon>Ixodida</taxon>
        <taxon>Ixodoidea</taxon>
        <taxon>Ixodidae</taxon>
        <taxon>Rhipicephalinae</taxon>
        <taxon>Rhipicephalus</taxon>
        <taxon>Rhipicephalus</taxon>
    </lineage>
</organism>
<dbReference type="Gene3D" id="1.20.58.80">
    <property type="entry name" value="Phosphotransferase system, lactose/cellobiose-type IIA subunit"/>
    <property type="match status" value="1"/>
</dbReference>
<dbReference type="Gene3D" id="3.30.870.30">
    <property type="entry name" value="MITD, C-terminal phospholipase D-like domain"/>
    <property type="match status" value="1"/>
</dbReference>
<dbReference type="AlphaFoldDB" id="A0A224Z3Y6"/>
<dbReference type="SUPFAM" id="SSF116846">
    <property type="entry name" value="MIT domain"/>
    <property type="match status" value="1"/>
</dbReference>
<reference evidence="2" key="1">
    <citation type="journal article" date="2017" name="Parasit. Vectors">
        <title>Sialotranscriptomics of Rhipicephalus zambeziensis reveals intricate expression profiles of secretory proteins and suggests tight temporal transcriptional regulation during blood-feeding.</title>
        <authorList>
            <person name="de Castro M.H."/>
            <person name="de Klerk D."/>
            <person name="Pienaar R."/>
            <person name="Rees D.J.G."/>
            <person name="Mans B.J."/>
        </authorList>
    </citation>
    <scope>NUCLEOTIDE SEQUENCE</scope>
    <source>
        <tissue evidence="2">Salivary glands</tissue>
    </source>
</reference>
<dbReference type="InterPro" id="IPR052817">
    <property type="entry name" value="MIT_domain_contain_protein1"/>
</dbReference>
<accession>A0A224Z3Y6</accession>
<name>A0A224Z3Y6_9ACAR</name>
<sequence length="155" mass="17412">MATPGRAGLEKAAAGVLTRAVEHDQAARYTSALVCYQEGIQLLIDALKETSDTIKRDHLRNRVTTYMDRAEKIKEQVRKEKAAGTYHEQMHIESGSVGHSYDQTFGHLLDDMVTSVEVDDPYVRSAHQVQNFVRLCELLKKKVSVFEECQADDGT</sequence>
<dbReference type="PANTHER" id="PTHR21222">
    <property type="entry name" value="MIT DOMAIN-CONTAINING PROTEIN 1"/>
    <property type="match status" value="1"/>
</dbReference>
<protein>
    <submittedName>
        <fullName evidence="2">MIT domain-containing protein 1-like</fullName>
    </submittedName>
</protein>
<proteinExistence type="predicted"/>
<dbReference type="Pfam" id="PF04212">
    <property type="entry name" value="MIT"/>
    <property type="match status" value="1"/>
</dbReference>
<evidence type="ECO:0000313" key="2">
    <source>
        <dbReference type="EMBL" id="MAA20944.1"/>
    </source>
</evidence>
<dbReference type="PANTHER" id="PTHR21222:SF1">
    <property type="entry name" value="MIT DOMAIN-CONTAINING PROTEIN 1"/>
    <property type="match status" value="1"/>
</dbReference>
<dbReference type="InterPro" id="IPR038113">
    <property type="entry name" value="MITD1_C_sf"/>
</dbReference>
<dbReference type="Pfam" id="PF16565">
    <property type="entry name" value="MIT_C"/>
    <property type="match status" value="1"/>
</dbReference>
<feature type="domain" description="MIT" evidence="1">
    <location>
        <begin position="6"/>
        <end position="82"/>
    </location>
</feature>
<dbReference type="SMART" id="SM00745">
    <property type="entry name" value="MIT"/>
    <property type="match status" value="1"/>
</dbReference>
<dbReference type="InterPro" id="IPR007330">
    <property type="entry name" value="MIT_dom"/>
</dbReference>
<dbReference type="EMBL" id="GFPF01009798">
    <property type="protein sequence ID" value="MAA20944.1"/>
    <property type="molecule type" value="Transcribed_RNA"/>
</dbReference>
<evidence type="ECO:0000259" key="1">
    <source>
        <dbReference type="SMART" id="SM00745"/>
    </source>
</evidence>
<dbReference type="InterPro" id="IPR036181">
    <property type="entry name" value="MIT_dom_sf"/>
</dbReference>